<dbReference type="KEGG" id="sesp:BN6_23440"/>
<dbReference type="SUPFAM" id="SSF48452">
    <property type="entry name" value="TPR-like"/>
    <property type="match status" value="3"/>
</dbReference>
<evidence type="ECO:0000259" key="2">
    <source>
        <dbReference type="Pfam" id="PF25000"/>
    </source>
</evidence>
<dbReference type="InterPro" id="IPR011990">
    <property type="entry name" value="TPR-like_helical_dom_sf"/>
</dbReference>
<dbReference type="EMBL" id="HE804045">
    <property type="protein sequence ID" value="CCH29662.1"/>
    <property type="molecule type" value="Genomic_DNA"/>
</dbReference>
<dbReference type="PANTHER" id="PTHR46082:SF6">
    <property type="entry name" value="AAA+ ATPASE DOMAIN-CONTAINING PROTEIN-RELATED"/>
    <property type="match status" value="1"/>
</dbReference>
<dbReference type="PATRIC" id="fig|1179773.3.peg.2343"/>
<name>K0JW37_SACES</name>
<dbReference type="HOGENOM" id="CLU_005905_0_0_11"/>
<sequence length="1326" mass="145063">MAALRSADGRAAQGLGLQRAFQPLGRCVPPRATDRARLVSDAWCPSIAQAWSAARGGSDERGFEIVLVVDHSPSMWLWSSAVREFARALTAAGVFRDVTVRRWGVAADGRMALWGAEPGSPCRGVGELLAPSAGRLVLVVTDVVDDGWRSGRMGAVLRQWAAVHPVAVASPVPWESANRSGLELHRIRLAADRPAAANADLWWRPRVDVPGVLDDLDDLVPIPFLRWTEADLRRWSELVAGVPDRIDLGAMLLSGIPPPVDEVRPGAVDPVELVADYRAEASREGFALAVSLAAAPLEVALAERIRQRMFPATGPGLLSEFLASPLVRPVPSVPGTPGSRALFDFVAPGLRAELLGFGGRLETVLVRDVVGRYLAETGGAAAVFEATLDAEATVADHDLMIDEHVFRAELAGQGALALAHLRNYRVLSSGYPGAGSGTSASPLRSDVDHTSVAAQSDGPSRTRVRTKTEDVTGNAGGVEVTSAVDREKGVRGKGLTAPVFGGVPPRNPNFTGRADLLQELERRLVRGATAAVLPEALHGMGGVGKSQLAIEYAYRNRTKFDLIWWIPAERSVKIVNSLVELGERLELNVGTEANVAVRQVLDVLKSGRHPKVPQNWLLVFDNADSPSGVQQYLPTGGSGRILVTSRNSQWLSVARPLEVDVFRRSESTQLLRRRDPDLTEQDAGRLAEALGDLPLAIAQAAAWRVETGMSANEYLELLEEKQLELLDVTTTLDYPRSVAAMWNLSINQLRRKNPSAVRLLQVCAFLAPESIARTMFTNSRNIDVNPELAHVLRDRLRLTEAIRDINRFALVRIDHRTNSIEMHRLVQSVLISQMTDEEVVDLRHAAHLMLAANDPDLPGEPTEWGKYADLSAHLSASDAFECEDAAVRTLVFNQVMFLYFWGEHDKAAAQSQKIYEIWRDRLGAEHADTLKLGIWYGFMLWSVGRYGESASLNLELLEAHRLKYGEAHEETIEAIGSVAGDYRAKGDFAAALELSVRNHDNCVRYFGDEDPVTLNAAHNLGVSYRLAGDFLAARDLDRDTWGRKVQIFGQDHLLTLLTEMGLTIDLRETGDYHEARIQHEGVVRAYERHGRPLHPSWLRAVRQLAIMRRKAGDHEGALQAADTALEGLTTRYGSNHSETLAAALCRSIELRHLGRFGKASQLGQDTLTRFARTLGPDHPHTLAAAVNVAILRRSVGEAEGACDLDQATLAGFRARLGEDHPSTLITGINLASDLFALGEVQRAFDLDDDLLRRTTAVLGEDHPTVLACTANLARDHKALGRTEEAERLQRRAVDTWRHNLGVEHPAVAQLEDMSVRANCDIDPLPL</sequence>
<evidence type="ECO:0000256" key="1">
    <source>
        <dbReference type="SAM" id="MobiDB-lite"/>
    </source>
</evidence>
<dbReference type="eggNOG" id="COG0457">
    <property type="taxonomic scope" value="Bacteria"/>
</dbReference>
<dbReference type="SUPFAM" id="SSF52540">
    <property type="entry name" value="P-loop containing nucleoside triphosphate hydrolases"/>
    <property type="match status" value="1"/>
</dbReference>
<keyword evidence="4" id="KW-1185">Reference proteome</keyword>
<feature type="domain" description="DUF7779" evidence="2">
    <location>
        <begin position="750"/>
        <end position="838"/>
    </location>
</feature>
<organism evidence="3 4">
    <name type="scientific">Saccharothrix espanaensis (strain ATCC 51144 / DSM 44229 / JCM 9112 / NBRC 15066 / NRRL 15764)</name>
    <dbReference type="NCBI Taxonomy" id="1179773"/>
    <lineage>
        <taxon>Bacteria</taxon>
        <taxon>Bacillati</taxon>
        <taxon>Actinomycetota</taxon>
        <taxon>Actinomycetes</taxon>
        <taxon>Pseudonocardiales</taxon>
        <taxon>Pseudonocardiaceae</taxon>
        <taxon>Saccharothrix</taxon>
    </lineage>
</organism>
<dbReference type="STRING" id="1179773.BN6_23440"/>
<dbReference type="Proteomes" id="UP000006281">
    <property type="component" value="Chromosome"/>
</dbReference>
<dbReference type="Gene3D" id="3.40.50.300">
    <property type="entry name" value="P-loop containing nucleotide triphosphate hydrolases"/>
    <property type="match status" value="1"/>
</dbReference>
<dbReference type="NCBIfam" id="NF040586">
    <property type="entry name" value="FxSxx_TPR"/>
    <property type="match status" value="1"/>
</dbReference>
<reference evidence="3 4" key="1">
    <citation type="journal article" date="2012" name="BMC Genomics">
        <title>Complete genome sequence of Saccharothrix espanaensis DSM 44229T and comparison to the other completely sequenced Pseudonocardiaceae.</title>
        <authorList>
            <person name="Strobel T."/>
            <person name="Al-Dilaimi A."/>
            <person name="Blom J."/>
            <person name="Gessner A."/>
            <person name="Kalinowski J."/>
            <person name="Luzhetska M."/>
            <person name="Puhler A."/>
            <person name="Szczepanowski R."/>
            <person name="Bechthold A."/>
            <person name="Ruckert C."/>
        </authorList>
    </citation>
    <scope>NUCLEOTIDE SEQUENCE [LARGE SCALE GENOMIC DNA]</scope>
    <source>
        <strain evidence="4">ATCC 51144 / DSM 44229 / JCM 9112 / NBRC 15066 / NRRL 15764</strain>
    </source>
</reference>
<dbReference type="InterPro" id="IPR027417">
    <property type="entry name" value="P-loop_NTPase"/>
</dbReference>
<dbReference type="Gene3D" id="1.25.40.10">
    <property type="entry name" value="Tetratricopeptide repeat domain"/>
    <property type="match status" value="3"/>
</dbReference>
<dbReference type="NCBIfam" id="NF041121">
    <property type="entry name" value="SAV_2336_NTERM"/>
    <property type="match status" value="1"/>
</dbReference>
<protein>
    <recommendedName>
        <fullName evidence="2">DUF7779 domain-containing protein</fullName>
    </recommendedName>
</protein>
<dbReference type="InterPro" id="IPR056681">
    <property type="entry name" value="DUF7779"/>
</dbReference>
<dbReference type="InterPro" id="IPR047738">
    <property type="entry name" value="SAV_2336-like_N"/>
</dbReference>
<gene>
    <name evidence="3" type="ordered locus">BN6_23440</name>
</gene>
<evidence type="ECO:0000313" key="4">
    <source>
        <dbReference type="Proteomes" id="UP000006281"/>
    </source>
</evidence>
<dbReference type="Pfam" id="PF13374">
    <property type="entry name" value="TPR_10"/>
    <property type="match status" value="1"/>
</dbReference>
<dbReference type="InterPro" id="IPR053137">
    <property type="entry name" value="NLR-like"/>
</dbReference>
<dbReference type="Pfam" id="PF13424">
    <property type="entry name" value="TPR_12"/>
    <property type="match status" value="2"/>
</dbReference>
<dbReference type="Pfam" id="PF25000">
    <property type="entry name" value="DUF7779"/>
    <property type="match status" value="1"/>
</dbReference>
<feature type="region of interest" description="Disordered" evidence="1">
    <location>
        <begin position="435"/>
        <end position="467"/>
    </location>
</feature>
<evidence type="ECO:0000313" key="3">
    <source>
        <dbReference type="EMBL" id="CCH29662.1"/>
    </source>
</evidence>
<proteinExistence type="predicted"/>
<dbReference type="PANTHER" id="PTHR46082">
    <property type="entry name" value="ATP/GTP-BINDING PROTEIN-RELATED"/>
    <property type="match status" value="1"/>
</dbReference>
<accession>K0JW37</accession>